<proteinExistence type="predicted"/>
<dbReference type="SUPFAM" id="SSF56672">
    <property type="entry name" value="DNA/RNA polymerases"/>
    <property type="match status" value="1"/>
</dbReference>
<name>A0ABN7RTK3_OIKDI</name>
<dbReference type="InterPro" id="IPR043502">
    <property type="entry name" value="DNA/RNA_pol_sf"/>
</dbReference>
<evidence type="ECO:0000313" key="1">
    <source>
        <dbReference type="EMBL" id="CAG5085641.1"/>
    </source>
</evidence>
<protein>
    <submittedName>
        <fullName evidence="1">Oidioi.mRNA.OKI2018_I69.PAR.g10952.t1.cds</fullName>
    </submittedName>
</protein>
<reference evidence="1 2" key="1">
    <citation type="submission" date="2021-04" db="EMBL/GenBank/DDBJ databases">
        <authorList>
            <person name="Bliznina A."/>
        </authorList>
    </citation>
    <scope>NUCLEOTIDE SEQUENCE [LARGE SCALE GENOMIC DNA]</scope>
</reference>
<sequence length="1070" mass="124289">MESSGSSGQIALSKRESSSFRDVMDEEHVIEGCVNSWQKAYDERRLKMRAGVEADTCPLMFAFTKQISARIQKSTKKKSNSGKVADDSIPVSVAVFAIKPVYEAVFGKWMLTLKRSFWRTFERIINDRALWSSDDWDCATIFLEKTTIGEIAILHELRSQKKEDLTAYFLNSMFKLMKNLFLKVFFVTREKNEVLVFKRQTWNKLVKNHLKSRIEKGWIQEVSKEKVKSMTKHGIKIPNFGFIPSGEKFRLVAPLKQHLLRVERPLVIYRDSENMKIRERTASQDEIKEIFSAKLQFIRWIAATDSITRIKSISLPEVLPFMQKIDTSSCVLAKTDVKSAYDGILASKAYNFFLGKLNNFFGEVEERDKFRWIFFRRSEQSGKIEYKRKEEICIFDEEEYKCFRLRDIEKLFEFLKQTPIRWGKKCYTTRFLLHSSPLSFPLAELYIKDTLNVAYKKANIPDLQIIQYMDDILIHGQSKEQISTFYDALKPLLPMHGLSLEEITFLGYNKNLTTNAVTKKIRRKKWEKMSLIDQINSMAEDPATLLRFLGDPVVKKRCRLVASETLPYLIKKVNSDFEKFAEVKDEWPDILRILSNGLDGGTMLRLLEMADPMDLCAAVLPYFNIAIREGLLHDLSMYNCSLILSSFYGFNEEYRLIGIEDTDEMPVSTADPSGLNIAEEMPLAKMKELLIKNHPFAKAILSQLQIIAIIVDNLTVFRPWQDMKQEIFHLLNGIIIRIAKIPGSESVLRNFDNPVIGRFSEPEFIDDREWNDTFDAFMECSKTLRCHDFFLTSLMKQNYSKIFKFECEVEGLIVHLLESPLYYVCRYEFLLERWSPLITACLEGSKSFLVQAAILVLQRLFRRSGHSLYDVGFWDALCNVAMFFNSRSIRLLTIPVLQLACEKLHPRAAYCLFLRTLTPNCPQKVASFIIPRIKDFLLSPAGQEIDQELIWNRLLLEDTAELASKADFVIPVLNLIKSLELHNQIQKRYKAGCISYMRFIQDDVHEARKYYELKVEEGKDAKEKAFFAQAMTQIELIGFINNSILELMGLDLFEGYYNKQDSVYRGHEDF</sequence>
<gene>
    <name evidence="1" type="ORF">OKIOD_LOCUS2510</name>
</gene>
<dbReference type="Proteomes" id="UP001158576">
    <property type="component" value="Chromosome PAR"/>
</dbReference>
<organism evidence="1 2">
    <name type="scientific">Oikopleura dioica</name>
    <name type="common">Tunicate</name>
    <dbReference type="NCBI Taxonomy" id="34765"/>
    <lineage>
        <taxon>Eukaryota</taxon>
        <taxon>Metazoa</taxon>
        <taxon>Chordata</taxon>
        <taxon>Tunicata</taxon>
        <taxon>Appendicularia</taxon>
        <taxon>Copelata</taxon>
        <taxon>Oikopleuridae</taxon>
        <taxon>Oikopleura</taxon>
    </lineage>
</organism>
<dbReference type="EMBL" id="OU015568">
    <property type="protein sequence ID" value="CAG5085641.1"/>
    <property type="molecule type" value="Genomic_DNA"/>
</dbReference>
<keyword evidence="2" id="KW-1185">Reference proteome</keyword>
<accession>A0ABN7RTK3</accession>
<evidence type="ECO:0000313" key="2">
    <source>
        <dbReference type="Proteomes" id="UP001158576"/>
    </source>
</evidence>